<name>A0ABD3DLT4_9LAMI</name>
<evidence type="ECO:0000313" key="1">
    <source>
        <dbReference type="EMBL" id="KAL3641830.1"/>
    </source>
</evidence>
<dbReference type="EMBL" id="JAVIJP010000016">
    <property type="protein sequence ID" value="KAL3641830.1"/>
    <property type="molecule type" value="Genomic_DNA"/>
</dbReference>
<protein>
    <submittedName>
        <fullName evidence="1">Uncharacterized protein</fullName>
    </submittedName>
</protein>
<evidence type="ECO:0000313" key="2">
    <source>
        <dbReference type="Proteomes" id="UP001632038"/>
    </source>
</evidence>
<organism evidence="1 2">
    <name type="scientific">Castilleja foliolosa</name>
    <dbReference type="NCBI Taxonomy" id="1961234"/>
    <lineage>
        <taxon>Eukaryota</taxon>
        <taxon>Viridiplantae</taxon>
        <taxon>Streptophyta</taxon>
        <taxon>Embryophyta</taxon>
        <taxon>Tracheophyta</taxon>
        <taxon>Spermatophyta</taxon>
        <taxon>Magnoliopsida</taxon>
        <taxon>eudicotyledons</taxon>
        <taxon>Gunneridae</taxon>
        <taxon>Pentapetalae</taxon>
        <taxon>asterids</taxon>
        <taxon>lamiids</taxon>
        <taxon>Lamiales</taxon>
        <taxon>Orobanchaceae</taxon>
        <taxon>Pedicularideae</taxon>
        <taxon>Castillejinae</taxon>
        <taxon>Castilleja</taxon>
    </lineage>
</organism>
<keyword evidence="2" id="KW-1185">Reference proteome</keyword>
<comment type="caution">
    <text evidence="1">The sequence shown here is derived from an EMBL/GenBank/DDBJ whole genome shotgun (WGS) entry which is preliminary data.</text>
</comment>
<gene>
    <name evidence="1" type="ORF">CASFOL_012645</name>
</gene>
<dbReference type="AlphaFoldDB" id="A0ABD3DLT4"/>
<proteinExistence type="predicted"/>
<reference evidence="2" key="1">
    <citation type="journal article" date="2024" name="IScience">
        <title>Strigolactones Initiate the Formation of Haustorium-like Structures in Castilleja.</title>
        <authorList>
            <person name="Buerger M."/>
            <person name="Peterson D."/>
            <person name="Chory J."/>
        </authorList>
    </citation>
    <scope>NUCLEOTIDE SEQUENCE [LARGE SCALE GENOMIC DNA]</scope>
</reference>
<sequence length="62" mass="6763">MELKNMKMASLVRFLAIAFVILMFMITYATAAVPSQNVLLILANHQENAGSGKTLLIRAIGL</sequence>
<accession>A0ABD3DLT4</accession>
<dbReference type="Proteomes" id="UP001632038">
    <property type="component" value="Unassembled WGS sequence"/>
</dbReference>